<evidence type="ECO:0000256" key="13">
    <source>
        <dbReference type="PROSITE-ProRule" id="PRU00042"/>
    </source>
</evidence>
<dbReference type="SUPFAM" id="SSF57667">
    <property type="entry name" value="beta-beta-alpha zinc fingers"/>
    <property type="match status" value="2"/>
</dbReference>
<feature type="region of interest" description="Disordered" evidence="14">
    <location>
        <begin position="1017"/>
        <end position="1164"/>
    </location>
</feature>
<evidence type="ECO:0000256" key="7">
    <source>
        <dbReference type="ARBA" id="ARBA00022964"/>
    </source>
</evidence>
<dbReference type="Gene3D" id="3.30.160.60">
    <property type="entry name" value="Classic Zinc Finger"/>
    <property type="match status" value="1"/>
</dbReference>
<evidence type="ECO:0000259" key="17">
    <source>
        <dbReference type="PROSITE" id="PS51184"/>
    </source>
</evidence>
<evidence type="ECO:0000313" key="19">
    <source>
        <dbReference type="Proteomes" id="UP001419268"/>
    </source>
</evidence>
<dbReference type="SMART" id="SM00355">
    <property type="entry name" value="ZnF_C2H2"/>
    <property type="match status" value="4"/>
</dbReference>
<keyword evidence="11" id="KW-0804">Transcription</keyword>
<evidence type="ECO:0000256" key="11">
    <source>
        <dbReference type="ARBA" id="ARBA00023163"/>
    </source>
</evidence>
<feature type="compositionally biased region" description="Basic and acidic residues" evidence="14">
    <location>
        <begin position="1113"/>
        <end position="1129"/>
    </location>
</feature>
<feature type="domain" description="JmjC" evidence="17">
    <location>
        <begin position="206"/>
        <end position="375"/>
    </location>
</feature>
<dbReference type="InterPro" id="IPR013087">
    <property type="entry name" value="Znf_C2H2_type"/>
</dbReference>
<evidence type="ECO:0000256" key="9">
    <source>
        <dbReference type="ARBA" id="ARBA00023004"/>
    </source>
</evidence>
<dbReference type="GO" id="GO:0034647">
    <property type="term" value="F:histone H3K4me/H3K4me2/H3K4me3 demethylase activity"/>
    <property type="evidence" value="ECO:0007669"/>
    <property type="project" value="TreeGrafter"/>
</dbReference>
<feature type="compositionally biased region" description="Basic and acidic residues" evidence="14">
    <location>
        <begin position="1067"/>
        <end position="1085"/>
    </location>
</feature>
<keyword evidence="6" id="KW-0156">Chromatin regulator</keyword>
<dbReference type="FunFam" id="2.60.120.650:FF:000023">
    <property type="entry name" value="Probable lysine-specific demethylase ELF6"/>
    <property type="match status" value="1"/>
</dbReference>
<evidence type="ECO:0000256" key="6">
    <source>
        <dbReference type="ARBA" id="ARBA00022853"/>
    </source>
</evidence>
<feature type="compositionally biased region" description="Polar residues" evidence="14">
    <location>
        <begin position="1102"/>
        <end position="1112"/>
    </location>
</feature>
<keyword evidence="7" id="KW-0223">Dioxygenase</keyword>
<dbReference type="Gene3D" id="2.60.120.650">
    <property type="entry name" value="Cupin"/>
    <property type="match status" value="1"/>
</dbReference>
<dbReference type="SMART" id="SM00545">
    <property type="entry name" value="JmjN"/>
    <property type="match status" value="1"/>
</dbReference>
<sequence>MPPTTAAEAPPHAHSAEVPQWLKSLPTAPEYRPTLPEFEDPIAYILKIEKEASRYGICKIIPPVPPQPKKTVVANLNRSLSSRNPNPNPNPNPSPTFTTRHQQIGFCPRKPRPRPVQRPVWQSGETYTLPEFESKAKQFEKAQLRKIGKKGGLTSLEVEALFWKANVDKPFTVEYANDMPGSAFAAVGVGERRGRREEAASAAAINVGETAWNMRGVSRAKGSLLRFMREEIPGVTSPMVYVAMLFSWFAWHVEDHDLHSLNYMHMGAGKTWYGVPRDASVAFEEVIRVHGYGGEVNPLVTFATLGEKTTVMSPEVLISAGIPCCRLVQNVGEFVVTFPGAYHSGFSHGFNCGEASNIATPEWLRFAKEAAIRRASVNYPPMVSHFQLLYALARTLSSRAPTTIGSGPRSSRLKGKRKGEGENIVKELFVQNMLQNNSLLSTLLEYGSSCVLLPQNSSEISFCSNLLVGSKRKVKPRLSLGLGSDEEALRDITLDRNMPLRHSNGFCSVNEDYLSTVGGSRPSSSRTYNHCENDALHMSSSVIRDKEDETHNTSQGSGLLGQGLFSCVTCGILSYACAAIIQPREAVSQYLMSSDSGFFNNMNVGSGEHSDRRAVTNAKENNSVVDGNSGLENHYQDGLYDVPVKAGVFHVKMTEQKHDVAFDHGAQKGVSALDLLASAYGDLSDSDEEHVEPAVGDDVASSAKYLNDDRQYCSLDPNYREGASASPRSSSVEYERKHALSSLNEVDIATSSDGLILPGKLVTGSSEHQSRVKMEKLEGGLGDYSWPSHTLSNSSQVDRLSEMNKSSAIDMSLQNCNMPFMQRSDEDSTRKHVFCLEHAVEVEKQLRPRGGAHILLVCHPEYPKVEEEAKSLAEDLEIDSHWEEIMFREATSEDVEIMCSALDNEEAIPGNLDWTVKLGINLYFSANLSRSPLYTKQMPYNSIIYKVFGCNSFSDSPSKPKVATRGTSKQKKIVVAGKWCGKVWMSNQVHPYLVHREIEEEESAVCSSARATKANIKLERDAENSQPSEQPMSPKETSSHTAVSRSKTLAEIRSKTFSRRKTKRRKCNDLHNKIEAAEDSHEHDSPQPCGESRGRSVRIKQENPTVSRNGLKNSRDRFSNPQEEPDRGPSSRLRRRPPKPVAEVSKGKSSVEKQSTSNKVKKAAARVKVSKDEELEYHCNMDNCTMGFSTKQELLLHKRNICSVKGCGKKFFSHKYLVQHRRVHLDDRPLKCPWKGCRMTFKWAWARTEHIRVHTGARPYVCREPGCGQTFRFVSDFSRHKRRTGHAVKGKE</sequence>
<dbReference type="EMBL" id="JBBNAG010000007">
    <property type="protein sequence ID" value="KAK9119938.1"/>
    <property type="molecule type" value="Genomic_DNA"/>
</dbReference>
<dbReference type="Pfam" id="PF02373">
    <property type="entry name" value="JmjC"/>
    <property type="match status" value="1"/>
</dbReference>
<keyword evidence="10" id="KW-0805">Transcription regulation</keyword>
<dbReference type="PANTHER" id="PTHR10694:SF38">
    <property type="entry name" value="LYSINE-SPECIFIC DEMETHYLASE REF6"/>
    <property type="match status" value="1"/>
</dbReference>
<evidence type="ECO:0000256" key="8">
    <source>
        <dbReference type="ARBA" id="ARBA00023002"/>
    </source>
</evidence>
<dbReference type="PROSITE" id="PS51184">
    <property type="entry name" value="JMJC"/>
    <property type="match status" value="1"/>
</dbReference>
<keyword evidence="9" id="KW-0408">Iron</keyword>
<keyword evidence="5" id="KW-0862">Zinc</keyword>
<comment type="subcellular location">
    <subcellularLocation>
        <location evidence="1">Nucleus</location>
    </subcellularLocation>
</comment>
<dbReference type="PANTHER" id="PTHR10694">
    <property type="entry name" value="LYSINE-SPECIFIC DEMETHYLASE"/>
    <property type="match status" value="1"/>
</dbReference>
<evidence type="ECO:0000256" key="5">
    <source>
        <dbReference type="ARBA" id="ARBA00022833"/>
    </source>
</evidence>
<evidence type="ECO:0000256" key="1">
    <source>
        <dbReference type="ARBA" id="ARBA00004123"/>
    </source>
</evidence>
<name>A0AAP0IQM0_9MAGN</name>
<dbReference type="PROSITE" id="PS50157">
    <property type="entry name" value="ZINC_FINGER_C2H2_2"/>
    <property type="match status" value="3"/>
</dbReference>
<evidence type="ECO:0000259" key="15">
    <source>
        <dbReference type="PROSITE" id="PS50157"/>
    </source>
</evidence>
<reference evidence="18 19" key="1">
    <citation type="submission" date="2024-01" db="EMBL/GenBank/DDBJ databases">
        <title>Genome assemblies of Stephania.</title>
        <authorList>
            <person name="Yang L."/>
        </authorList>
    </citation>
    <scope>NUCLEOTIDE SEQUENCE [LARGE SCALE GENOMIC DNA]</scope>
    <source>
        <strain evidence="18">JXDWG</strain>
        <tissue evidence="18">Leaf</tissue>
    </source>
</reference>
<keyword evidence="3" id="KW-0677">Repeat</keyword>
<evidence type="ECO:0000256" key="10">
    <source>
        <dbReference type="ARBA" id="ARBA00023015"/>
    </source>
</evidence>
<evidence type="ECO:0000256" key="14">
    <source>
        <dbReference type="SAM" id="MobiDB-lite"/>
    </source>
</evidence>
<evidence type="ECO:0000256" key="12">
    <source>
        <dbReference type="ARBA" id="ARBA00023242"/>
    </source>
</evidence>
<keyword evidence="2" id="KW-0479">Metal-binding</keyword>
<evidence type="ECO:0008006" key="20">
    <source>
        <dbReference type="Google" id="ProtNLM"/>
    </source>
</evidence>
<evidence type="ECO:0000256" key="4">
    <source>
        <dbReference type="ARBA" id="ARBA00022771"/>
    </source>
</evidence>
<dbReference type="InterPro" id="IPR036236">
    <property type="entry name" value="Znf_C2H2_sf"/>
</dbReference>
<dbReference type="InterPro" id="IPR003349">
    <property type="entry name" value="JmjN"/>
</dbReference>
<evidence type="ECO:0000256" key="3">
    <source>
        <dbReference type="ARBA" id="ARBA00022737"/>
    </source>
</evidence>
<organism evidence="18 19">
    <name type="scientific">Stephania cephalantha</name>
    <dbReference type="NCBI Taxonomy" id="152367"/>
    <lineage>
        <taxon>Eukaryota</taxon>
        <taxon>Viridiplantae</taxon>
        <taxon>Streptophyta</taxon>
        <taxon>Embryophyta</taxon>
        <taxon>Tracheophyta</taxon>
        <taxon>Spermatophyta</taxon>
        <taxon>Magnoliopsida</taxon>
        <taxon>Ranunculales</taxon>
        <taxon>Menispermaceae</taxon>
        <taxon>Menispermoideae</taxon>
        <taxon>Cissampelideae</taxon>
        <taxon>Stephania</taxon>
    </lineage>
</organism>
<dbReference type="GO" id="GO:0005634">
    <property type="term" value="C:nucleus"/>
    <property type="evidence" value="ECO:0007669"/>
    <property type="project" value="UniProtKB-SubCell"/>
</dbReference>
<dbReference type="SUPFAM" id="SSF51197">
    <property type="entry name" value="Clavaminate synthase-like"/>
    <property type="match status" value="1"/>
</dbReference>
<dbReference type="FunFam" id="3.30.160.60:FF:000747">
    <property type="entry name" value="Probable lysine-specific demethylase ELF6"/>
    <property type="match status" value="1"/>
</dbReference>
<dbReference type="PROSITE" id="PS51183">
    <property type="entry name" value="JMJN"/>
    <property type="match status" value="1"/>
</dbReference>
<dbReference type="PROSITE" id="PS00028">
    <property type="entry name" value="ZINC_FINGER_C2H2_1"/>
    <property type="match status" value="3"/>
</dbReference>
<feature type="region of interest" description="Disordered" evidence="14">
    <location>
        <begin position="79"/>
        <end position="118"/>
    </location>
</feature>
<evidence type="ECO:0000256" key="2">
    <source>
        <dbReference type="ARBA" id="ARBA00022723"/>
    </source>
</evidence>
<keyword evidence="8" id="KW-0560">Oxidoreductase</keyword>
<evidence type="ECO:0000313" key="18">
    <source>
        <dbReference type="EMBL" id="KAK9119938.1"/>
    </source>
</evidence>
<protein>
    <recommendedName>
        <fullName evidence="20">Lysine-specific demethylase REF6</fullName>
    </recommendedName>
</protein>
<dbReference type="InterPro" id="IPR003347">
    <property type="entry name" value="JmjC_dom"/>
</dbReference>
<dbReference type="Pfam" id="PF02375">
    <property type="entry name" value="JmjN"/>
    <property type="match status" value="1"/>
</dbReference>
<proteinExistence type="predicted"/>
<dbReference type="GO" id="GO:0040029">
    <property type="term" value="P:epigenetic regulation of gene expression"/>
    <property type="evidence" value="ECO:0007669"/>
    <property type="project" value="UniProtKB-ARBA"/>
</dbReference>
<dbReference type="GO" id="GO:0000785">
    <property type="term" value="C:chromatin"/>
    <property type="evidence" value="ECO:0007669"/>
    <property type="project" value="TreeGrafter"/>
</dbReference>
<gene>
    <name evidence="18" type="ORF">Scep_018031</name>
</gene>
<keyword evidence="4 13" id="KW-0863">Zinc-finger</keyword>
<dbReference type="SMART" id="SM00558">
    <property type="entry name" value="JmjC"/>
    <property type="match status" value="1"/>
</dbReference>
<dbReference type="GO" id="GO:0008270">
    <property type="term" value="F:zinc ion binding"/>
    <property type="evidence" value="ECO:0007669"/>
    <property type="project" value="UniProtKB-KW"/>
</dbReference>
<feature type="domain" description="C2H2-type" evidence="15">
    <location>
        <begin position="1200"/>
        <end position="1229"/>
    </location>
</feature>
<evidence type="ECO:0000259" key="16">
    <source>
        <dbReference type="PROSITE" id="PS51183"/>
    </source>
</evidence>
<feature type="domain" description="C2H2-type" evidence="15">
    <location>
        <begin position="1260"/>
        <end position="1291"/>
    </location>
</feature>
<keyword evidence="19" id="KW-1185">Reference proteome</keyword>
<dbReference type="Proteomes" id="UP001419268">
    <property type="component" value="Unassembled WGS sequence"/>
</dbReference>
<keyword evidence="12" id="KW-0539">Nucleus</keyword>
<feature type="domain" description="JmjN" evidence="16">
    <location>
        <begin position="28"/>
        <end position="69"/>
    </location>
</feature>
<feature type="domain" description="C2H2-type" evidence="15">
    <location>
        <begin position="1230"/>
        <end position="1259"/>
    </location>
</feature>
<feature type="compositionally biased region" description="Polar residues" evidence="14">
    <location>
        <begin position="1024"/>
        <end position="1047"/>
    </location>
</feature>
<comment type="caution">
    <text evidence="18">The sequence shown here is derived from an EMBL/GenBank/DDBJ whole genome shotgun (WGS) entry which is preliminary data.</text>
</comment>
<accession>A0AAP0IQM0</accession>
<feature type="compositionally biased region" description="Basic residues" evidence="14">
    <location>
        <begin position="1056"/>
        <end position="1066"/>
    </location>
</feature>